<dbReference type="InterPro" id="IPR036028">
    <property type="entry name" value="SH3-like_dom_sf"/>
</dbReference>
<dbReference type="Proteomes" id="UP000700334">
    <property type="component" value="Unassembled WGS sequence"/>
</dbReference>
<dbReference type="Gene3D" id="1.20.900.10">
    <property type="entry name" value="Dbl homology (DH) domain"/>
    <property type="match status" value="1"/>
</dbReference>
<dbReference type="PROSITE" id="PS50010">
    <property type="entry name" value="DH_2"/>
    <property type="match status" value="1"/>
</dbReference>
<dbReference type="InterPro" id="IPR004148">
    <property type="entry name" value="BAR_dom"/>
</dbReference>
<dbReference type="SUPFAM" id="SSF48065">
    <property type="entry name" value="DBL homology domain (DH-domain)"/>
    <property type="match status" value="1"/>
</dbReference>
<dbReference type="Gene3D" id="2.30.30.40">
    <property type="entry name" value="SH3 Domains"/>
    <property type="match status" value="2"/>
</dbReference>
<dbReference type="PROSITE" id="PS51021">
    <property type="entry name" value="BAR"/>
    <property type="match status" value="1"/>
</dbReference>
<comment type="caution">
    <text evidence="8">The sequence shown here is derived from an EMBL/GenBank/DDBJ whole genome shotgun (WGS) entry which is preliminary data.</text>
</comment>
<feature type="domain" description="DH" evidence="6">
    <location>
        <begin position="216"/>
        <end position="368"/>
    </location>
</feature>
<dbReference type="GO" id="GO:0005737">
    <property type="term" value="C:cytoplasm"/>
    <property type="evidence" value="ECO:0007669"/>
    <property type="project" value="InterPro"/>
</dbReference>
<dbReference type="PANTHER" id="PTHR22834:SF17">
    <property type="entry name" value="RHO GUANINE NUCLEOTIDE EXCHANGE FACTOR 38"/>
    <property type="match status" value="1"/>
</dbReference>
<dbReference type="InterPro" id="IPR001452">
    <property type="entry name" value="SH3_domain"/>
</dbReference>
<dbReference type="SMART" id="SM00325">
    <property type="entry name" value="RhoGEF"/>
    <property type="match status" value="1"/>
</dbReference>
<dbReference type="AlphaFoldDB" id="A0A8J6AIJ1"/>
<dbReference type="OrthoDB" id="6244550at2759"/>
<feature type="compositionally biased region" description="Polar residues" evidence="4">
    <location>
        <begin position="771"/>
        <end position="780"/>
    </location>
</feature>
<dbReference type="FunFam" id="1.20.1270.60:FF:000061">
    <property type="entry name" value="Rho guanine nucleotide exchange factor 38"/>
    <property type="match status" value="1"/>
</dbReference>
<dbReference type="InterPro" id="IPR000219">
    <property type="entry name" value="DH_dom"/>
</dbReference>
<evidence type="ECO:0000313" key="8">
    <source>
        <dbReference type="EMBL" id="KAG8519432.1"/>
    </source>
</evidence>
<dbReference type="InterPro" id="IPR027267">
    <property type="entry name" value="AH/BAR_dom_sf"/>
</dbReference>
<name>A0A8J6AIJ1_GALPY</name>
<feature type="domain" description="BAR" evidence="7">
    <location>
        <begin position="410"/>
        <end position="634"/>
    </location>
</feature>
<proteinExistence type="predicted"/>
<evidence type="ECO:0000259" key="5">
    <source>
        <dbReference type="PROSITE" id="PS50002"/>
    </source>
</evidence>
<sequence length="875" mass="96680">TMVNASGAGLLSESREVCASAGKEAVSEEGAQLLEAAPAGLWRHGAALSPERVVSAWPRRRTSVLWAAWDAGVDLLPLTCALGTGPALLSAGPLGGRGPPVGPLWKPECPVTEGKYIWERRRSAVAQSSPEEPGVGAADTSSLGDGPGTARPWKAHDDEPALSRCPGHARASPVLVWTPGLGSACCPAGCLTGWSLSQGKRRREPWLCLSRIDGLDVDSLFSNIESVHQISAQLLASLEGATADMEPALQVVGEVFLRMKGPLEDIYKIYCYHHDEAHGVLESYEKEEEVKQHLSHCIQSLKKIYMQEGKPNLLDMGSLMIKPIQRVMKYPLLLCELRNATPPSHPDFRALEDACEAVRDINININELKRRKDLVLKYKKNDEDESLKDKLSKLNIHSISKKSKRVTNHLKILTRGESQVKDSTFNREEKLFRSLEKTVRHCVKSTSFCLQHIQARVCVRAPPAGADRAEAVPLALQSAEELHEISCSREEDRGCPEAPRSAPNPCDSFVTHLQRLVLAPLAALLSLFPGPQKLIQKRYDKLLDYNSYLQRAAGAESDLAKKEYEALNAQLVEELQLFNQGARKILLNCLCTFVTLLRDLTLLARQLYPTMGLAPLSASSISEIQNRVLEEVQNLSFVKDNSATFIERKLSFEKKKPVQILPDVPHQTDAHRSRLLSAYSTQELYQAKRKCNATQELDINLLEGELVAVVERKDPLGSSSRWLVDTGALKGYVYSSFLKPYNPARAQKVEGDGRLREEDFDNISLFVSSRPASDSMTGTPEGSISDSGSSLSGTCGKLDTNSTDADGFQEVEEQIFYAVHAFQARSDHELSLQEYQRVNILQFCDLSGNKEWWLAEAQGQKGYVPANYLGKMTYA</sequence>
<dbReference type="InterPro" id="IPR035899">
    <property type="entry name" value="DBL_dom_sf"/>
</dbReference>
<keyword evidence="1 3" id="KW-0728">SH3 domain</keyword>
<evidence type="ECO:0000259" key="6">
    <source>
        <dbReference type="PROSITE" id="PS50010"/>
    </source>
</evidence>
<organism evidence="8 9">
    <name type="scientific">Galemys pyrenaicus</name>
    <name type="common">Iberian desman</name>
    <name type="synonym">Pyrenean desman</name>
    <dbReference type="NCBI Taxonomy" id="202257"/>
    <lineage>
        <taxon>Eukaryota</taxon>
        <taxon>Metazoa</taxon>
        <taxon>Chordata</taxon>
        <taxon>Craniata</taxon>
        <taxon>Vertebrata</taxon>
        <taxon>Euteleostomi</taxon>
        <taxon>Mammalia</taxon>
        <taxon>Eutheria</taxon>
        <taxon>Laurasiatheria</taxon>
        <taxon>Eulipotyphla</taxon>
        <taxon>Talpidae</taxon>
        <taxon>Galemys</taxon>
    </lineage>
</organism>
<dbReference type="Pfam" id="PF14604">
    <property type="entry name" value="SH3_9"/>
    <property type="match status" value="1"/>
</dbReference>
<dbReference type="FunFam" id="2.30.30.40:FF:000193">
    <property type="entry name" value="Rho guanine nucleotide exchange factor 38"/>
    <property type="match status" value="1"/>
</dbReference>
<accession>A0A8J6AIJ1</accession>
<dbReference type="InterPro" id="IPR051492">
    <property type="entry name" value="Dynamin-Rho_GEF"/>
</dbReference>
<dbReference type="SMART" id="SM00326">
    <property type="entry name" value="SH3"/>
    <property type="match status" value="2"/>
</dbReference>
<dbReference type="SUPFAM" id="SSF103657">
    <property type="entry name" value="BAR/IMD domain-like"/>
    <property type="match status" value="1"/>
</dbReference>
<evidence type="ECO:0000259" key="7">
    <source>
        <dbReference type="PROSITE" id="PS51021"/>
    </source>
</evidence>
<keyword evidence="9" id="KW-1185">Reference proteome</keyword>
<dbReference type="Pfam" id="PF03114">
    <property type="entry name" value="BAR"/>
    <property type="match status" value="1"/>
</dbReference>
<dbReference type="SUPFAM" id="SSF50044">
    <property type="entry name" value="SH3-domain"/>
    <property type="match status" value="2"/>
</dbReference>
<dbReference type="Pfam" id="PF07653">
    <property type="entry name" value="SH3_2"/>
    <property type="match status" value="1"/>
</dbReference>
<dbReference type="EMBL" id="JAGFMF010011608">
    <property type="protein sequence ID" value="KAG8519432.1"/>
    <property type="molecule type" value="Genomic_DNA"/>
</dbReference>
<reference evidence="8" key="1">
    <citation type="journal article" date="2021" name="Evol. Appl.">
        <title>The genome of the Pyrenean desman and the effects of bottlenecks and inbreeding on the genomic landscape of an endangered species.</title>
        <authorList>
            <person name="Escoda L."/>
            <person name="Castresana J."/>
        </authorList>
    </citation>
    <scope>NUCLEOTIDE SEQUENCE</scope>
    <source>
        <strain evidence="8">IBE-C5619</strain>
    </source>
</reference>
<evidence type="ECO:0000313" key="9">
    <source>
        <dbReference type="Proteomes" id="UP000700334"/>
    </source>
</evidence>
<feature type="domain" description="SH3" evidence="5">
    <location>
        <begin position="680"/>
        <end position="743"/>
    </location>
</feature>
<feature type="non-terminal residue" evidence="8">
    <location>
        <position position="1"/>
    </location>
</feature>
<dbReference type="CDD" id="cd12141">
    <property type="entry name" value="SH3_DNMBP_C2"/>
    <property type="match status" value="1"/>
</dbReference>
<protein>
    <submittedName>
        <fullName evidence="8">Rho guanine nucleotide exchange factor 38</fullName>
    </submittedName>
</protein>
<dbReference type="FunFam" id="2.30.30.40:FF:000066">
    <property type="entry name" value="dynamin-binding protein isoform X1"/>
    <property type="match status" value="1"/>
</dbReference>
<dbReference type="PROSITE" id="PS50002">
    <property type="entry name" value="SH3"/>
    <property type="match status" value="2"/>
</dbReference>
<dbReference type="PANTHER" id="PTHR22834">
    <property type="entry name" value="NUCLEAR FUSION PROTEIN FUS2"/>
    <property type="match status" value="1"/>
</dbReference>
<feature type="region of interest" description="Disordered" evidence="4">
    <location>
        <begin position="771"/>
        <end position="796"/>
    </location>
</feature>
<dbReference type="Gene3D" id="1.20.1270.60">
    <property type="entry name" value="Arfaptin homology (AH) domain/BAR domain"/>
    <property type="match status" value="1"/>
</dbReference>
<dbReference type="CDD" id="cd00160">
    <property type="entry name" value="RhoGEF"/>
    <property type="match status" value="1"/>
</dbReference>
<keyword evidence="2" id="KW-0344">Guanine-nucleotide releasing factor</keyword>
<feature type="domain" description="SH3" evidence="5">
    <location>
        <begin position="811"/>
        <end position="874"/>
    </location>
</feature>
<feature type="compositionally biased region" description="Low complexity" evidence="4">
    <location>
        <begin position="782"/>
        <end position="796"/>
    </location>
</feature>
<gene>
    <name evidence="8" type="ORF">J0S82_008825</name>
</gene>
<evidence type="ECO:0000256" key="4">
    <source>
        <dbReference type="SAM" id="MobiDB-lite"/>
    </source>
</evidence>
<evidence type="ECO:0000256" key="2">
    <source>
        <dbReference type="ARBA" id="ARBA00022658"/>
    </source>
</evidence>
<dbReference type="GO" id="GO:0005085">
    <property type="term" value="F:guanyl-nucleotide exchange factor activity"/>
    <property type="evidence" value="ECO:0007669"/>
    <property type="project" value="UniProtKB-KW"/>
</dbReference>
<evidence type="ECO:0000256" key="1">
    <source>
        <dbReference type="ARBA" id="ARBA00022443"/>
    </source>
</evidence>
<feature type="region of interest" description="Disordered" evidence="4">
    <location>
        <begin position="122"/>
        <end position="158"/>
    </location>
</feature>
<dbReference type="Pfam" id="PF00621">
    <property type="entry name" value="RhoGEF"/>
    <property type="match status" value="1"/>
</dbReference>
<evidence type="ECO:0000256" key="3">
    <source>
        <dbReference type="PROSITE-ProRule" id="PRU00192"/>
    </source>
</evidence>
<dbReference type="SMART" id="SM00721">
    <property type="entry name" value="BAR"/>
    <property type="match status" value="1"/>
</dbReference>